<dbReference type="KEGG" id="chiz:HQ393_15000"/>
<keyword evidence="1" id="KW-1133">Transmembrane helix</keyword>
<keyword evidence="3" id="KW-1185">Reference proteome</keyword>
<name>A0A7H9BL88_9NEIS</name>
<feature type="transmembrane region" description="Helical" evidence="1">
    <location>
        <begin position="6"/>
        <end position="25"/>
    </location>
</feature>
<evidence type="ECO:0000313" key="3">
    <source>
        <dbReference type="Proteomes" id="UP000509597"/>
    </source>
</evidence>
<dbReference type="EMBL" id="CP058627">
    <property type="protein sequence ID" value="QLG89445.1"/>
    <property type="molecule type" value="Genomic_DNA"/>
</dbReference>
<evidence type="ECO:0000313" key="2">
    <source>
        <dbReference type="EMBL" id="QLG89445.1"/>
    </source>
</evidence>
<keyword evidence="1" id="KW-0812">Transmembrane</keyword>
<dbReference type="AlphaFoldDB" id="A0A7H9BL88"/>
<protein>
    <submittedName>
        <fullName evidence="2">Uncharacterized protein</fullName>
    </submittedName>
</protein>
<dbReference type="Proteomes" id="UP000509597">
    <property type="component" value="Chromosome"/>
</dbReference>
<reference evidence="2 3" key="1">
    <citation type="submission" date="2020-07" db="EMBL/GenBank/DDBJ databases">
        <title>Complete genome sequence of Chitinibacter sp. 2T18.</title>
        <authorList>
            <person name="Bae J.-W."/>
            <person name="Choi J.-W."/>
        </authorList>
    </citation>
    <scope>NUCLEOTIDE SEQUENCE [LARGE SCALE GENOMIC DNA]</scope>
    <source>
        <strain evidence="2 3">2T18</strain>
    </source>
</reference>
<accession>A0A7H9BL88</accession>
<sequence>MFAVLRILAVVAVVIIAYAGFRYTRDRQPHWLRLIRFVLYSLLGLGLVFSVGLFIERLSLG</sequence>
<dbReference type="RefSeq" id="WP_179356077.1">
    <property type="nucleotide sequence ID" value="NZ_CP058627.1"/>
</dbReference>
<organism evidence="2 3">
    <name type="scientific">Chitinibacter bivalviorum</name>
    <dbReference type="NCBI Taxonomy" id="2739434"/>
    <lineage>
        <taxon>Bacteria</taxon>
        <taxon>Pseudomonadati</taxon>
        <taxon>Pseudomonadota</taxon>
        <taxon>Betaproteobacteria</taxon>
        <taxon>Neisseriales</taxon>
        <taxon>Chitinibacteraceae</taxon>
        <taxon>Chitinibacter</taxon>
    </lineage>
</organism>
<proteinExistence type="predicted"/>
<gene>
    <name evidence="2" type="ORF">HQ393_15000</name>
</gene>
<feature type="transmembrane region" description="Helical" evidence="1">
    <location>
        <begin position="37"/>
        <end position="55"/>
    </location>
</feature>
<keyword evidence="1" id="KW-0472">Membrane</keyword>
<evidence type="ECO:0000256" key="1">
    <source>
        <dbReference type="SAM" id="Phobius"/>
    </source>
</evidence>